<evidence type="ECO:0000313" key="3">
    <source>
        <dbReference type="Proteomes" id="UP000562464"/>
    </source>
</evidence>
<proteinExistence type="predicted"/>
<protein>
    <recommendedName>
        <fullName evidence="1">Transcriptional coactivator p15 (PC4) C-terminal domain-containing protein</fullName>
    </recommendedName>
</protein>
<dbReference type="Gene3D" id="2.30.31.70">
    <property type="match status" value="1"/>
</dbReference>
<organism evidence="2 3">
    <name type="scientific">Lactovum miscens</name>
    <dbReference type="NCBI Taxonomy" id="190387"/>
    <lineage>
        <taxon>Bacteria</taxon>
        <taxon>Bacillati</taxon>
        <taxon>Bacillota</taxon>
        <taxon>Bacilli</taxon>
        <taxon>Lactobacillales</taxon>
        <taxon>Streptococcaceae</taxon>
        <taxon>Lactovum</taxon>
    </lineage>
</organism>
<dbReference type="EMBL" id="JACHHV010000001">
    <property type="protein sequence ID" value="MBB5887244.1"/>
    <property type="molecule type" value="Genomic_DNA"/>
</dbReference>
<dbReference type="RefSeq" id="WP_183538240.1">
    <property type="nucleotide sequence ID" value="NZ_DASWOY010000024.1"/>
</dbReference>
<evidence type="ECO:0000313" key="2">
    <source>
        <dbReference type="EMBL" id="MBB5887244.1"/>
    </source>
</evidence>
<dbReference type="Pfam" id="PF02229">
    <property type="entry name" value="PC4"/>
    <property type="match status" value="1"/>
</dbReference>
<dbReference type="GO" id="GO:0006355">
    <property type="term" value="P:regulation of DNA-templated transcription"/>
    <property type="evidence" value="ECO:0007669"/>
    <property type="project" value="InterPro"/>
</dbReference>
<feature type="domain" description="Transcriptional coactivator p15 (PC4) C-terminal" evidence="1">
    <location>
        <begin position="20"/>
        <end position="66"/>
    </location>
</feature>
<evidence type="ECO:0000259" key="1">
    <source>
        <dbReference type="Pfam" id="PF02229"/>
    </source>
</evidence>
<gene>
    <name evidence="2" type="ORF">HNQ37_000112</name>
</gene>
<dbReference type="AlphaFoldDB" id="A0A841C4H6"/>
<comment type="caution">
    <text evidence="2">The sequence shown here is derived from an EMBL/GenBank/DDBJ whole genome shotgun (WGS) entry which is preliminary data.</text>
</comment>
<dbReference type="GO" id="GO:0003677">
    <property type="term" value="F:DNA binding"/>
    <property type="evidence" value="ECO:0007669"/>
    <property type="project" value="InterPro"/>
</dbReference>
<accession>A0A841C4H6</accession>
<dbReference type="Proteomes" id="UP000562464">
    <property type="component" value="Unassembled WGS sequence"/>
</dbReference>
<name>A0A841C4H6_9LACT</name>
<dbReference type="InterPro" id="IPR017154">
    <property type="entry name" value="PC4-like"/>
</dbReference>
<dbReference type="PIRSF" id="PIRSF037246">
    <property type="entry name" value="UCP037246"/>
    <property type="match status" value="1"/>
</dbReference>
<sequence>MADLKFEIVEHLIELSITANGWTKELNRVSWNDADPKFDIRTWSPDHTKMGKGITLNNEEFQKLVKELTGK</sequence>
<dbReference type="InterPro" id="IPR003173">
    <property type="entry name" value="PC4_C"/>
</dbReference>
<keyword evidence="3" id="KW-1185">Reference proteome</keyword>
<reference evidence="2 3" key="1">
    <citation type="submission" date="2020-08" db="EMBL/GenBank/DDBJ databases">
        <title>Genomic Encyclopedia of Type Strains, Phase IV (KMG-IV): sequencing the most valuable type-strain genomes for metagenomic binning, comparative biology and taxonomic classification.</title>
        <authorList>
            <person name="Goeker M."/>
        </authorList>
    </citation>
    <scope>NUCLEOTIDE SEQUENCE [LARGE SCALE GENOMIC DNA]</scope>
    <source>
        <strain evidence="2 3">DSM 14925</strain>
    </source>
</reference>